<dbReference type="Proteomes" id="UP000217289">
    <property type="component" value="Chromosome"/>
</dbReference>
<dbReference type="InterPro" id="IPR017850">
    <property type="entry name" value="Alkaline_phosphatase_core_sf"/>
</dbReference>
<sequence length="537" mass="59979">MVNEVINPQLQTWARRYVRQVESQVRPLSASRRRKLLLVHLDGVPKAALEEGLRSGQMPFLGGLVGSGAYALDEAFWGSPASTPAFQGGFLYGHRHPNLPAYSWFDRELGRKVQMNTPADALAIETRLGHRPGTSLLSEGGHTYFSLFQAQANNRLCMSTVASFKTMVRGFRYEMEGVVAGRTRGPLSYLRSLGRDAWNAFTEVHRWARIQRDWRHEHAYLMSRVFLQRLGWSFAHTKALVDMVRGVPIVYLVYGNYDEVAHRRGPRSEQALAELRRVDAYLAELHAVAHAVQPGYDVIFLSDHGHVDSDAIEKRTGQRLEKLLLEGESPPLSEDVRRGLLDGRVLPERGREPHVPLNPVVVESGNFSHVYLTRERQPLEAAQLVERFPEVLARATRHPDIGIVVVRQRDSAVAIIGGQVYGSEDIISAPLPVEFSRRAVADYLRELPHMPTAGDLVLFGQAVPQGGTVGFAWEFGSHGGLTRTETASLVCWPQSLPVDLSALGHCTQLYERLSSIYRDGARPRVEVAPTGWREASL</sequence>
<dbReference type="RefSeq" id="WP_157775595.1">
    <property type="nucleotide sequence ID" value="NZ_CP022163.1"/>
</dbReference>
<evidence type="ECO:0000313" key="1">
    <source>
        <dbReference type="EMBL" id="ATB32245.1"/>
    </source>
</evidence>
<organism evidence="1 2">
    <name type="scientific">Melittangium boletus DSM 14713</name>
    <dbReference type="NCBI Taxonomy" id="1294270"/>
    <lineage>
        <taxon>Bacteria</taxon>
        <taxon>Pseudomonadati</taxon>
        <taxon>Myxococcota</taxon>
        <taxon>Myxococcia</taxon>
        <taxon>Myxococcales</taxon>
        <taxon>Cystobacterineae</taxon>
        <taxon>Archangiaceae</taxon>
        <taxon>Melittangium</taxon>
    </lineage>
</organism>
<protein>
    <submittedName>
        <fullName evidence="1">Membrane protein</fullName>
    </submittedName>
</protein>
<proteinExistence type="predicted"/>
<evidence type="ECO:0000313" key="2">
    <source>
        <dbReference type="Proteomes" id="UP000217289"/>
    </source>
</evidence>
<reference evidence="1 2" key="1">
    <citation type="submission" date="2017-06" db="EMBL/GenBank/DDBJ databases">
        <authorList>
            <person name="Kim H.J."/>
            <person name="Triplett B.A."/>
        </authorList>
    </citation>
    <scope>NUCLEOTIDE SEQUENCE [LARGE SCALE GENOMIC DNA]</scope>
    <source>
        <strain evidence="1 2">DSM 14713</strain>
    </source>
</reference>
<dbReference type="AlphaFoldDB" id="A0A250IKG0"/>
<dbReference type="InterPro" id="IPR002591">
    <property type="entry name" value="Phosphodiest/P_Trfase"/>
</dbReference>
<keyword evidence="2" id="KW-1185">Reference proteome</keyword>
<dbReference type="Gene3D" id="3.40.720.10">
    <property type="entry name" value="Alkaline Phosphatase, subunit A"/>
    <property type="match status" value="1"/>
</dbReference>
<name>A0A250IKG0_9BACT</name>
<dbReference type="OrthoDB" id="5404822at2"/>
<dbReference type="EMBL" id="CP022163">
    <property type="protein sequence ID" value="ATB32245.1"/>
    <property type="molecule type" value="Genomic_DNA"/>
</dbReference>
<dbReference type="Pfam" id="PF01663">
    <property type="entry name" value="Phosphodiest"/>
    <property type="match status" value="1"/>
</dbReference>
<gene>
    <name evidence="1" type="ORF">MEBOL_005721</name>
</gene>
<dbReference type="KEGG" id="mbd:MEBOL_005721"/>
<dbReference type="SUPFAM" id="SSF53649">
    <property type="entry name" value="Alkaline phosphatase-like"/>
    <property type="match status" value="1"/>
</dbReference>
<accession>A0A250IKG0</accession>